<dbReference type="AlphaFoldDB" id="A0A3N0Y0L0"/>
<organism evidence="1 2">
    <name type="scientific">Anabarilius grahami</name>
    <name type="common">Kanglang fish</name>
    <name type="synonym">Barilius grahami</name>
    <dbReference type="NCBI Taxonomy" id="495550"/>
    <lineage>
        <taxon>Eukaryota</taxon>
        <taxon>Metazoa</taxon>
        <taxon>Chordata</taxon>
        <taxon>Craniata</taxon>
        <taxon>Vertebrata</taxon>
        <taxon>Euteleostomi</taxon>
        <taxon>Actinopterygii</taxon>
        <taxon>Neopterygii</taxon>
        <taxon>Teleostei</taxon>
        <taxon>Ostariophysi</taxon>
        <taxon>Cypriniformes</taxon>
        <taxon>Xenocyprididae</taxon>
        <taxon>Xenocypridinae</taxon>
        <taxon>Xenocypridinae incertae sedis</taxon>
        <taxon>Anabarilius</taxon>
    </lineage>
</organism>
<name>A0A3N0Y0L0_ANAGA</name>
<dbReference type="Proteomes" id="UP000281406">
    <property type="component" value="Unassembled WGS sequence"/>
</dbReference>
<accession>A0A3N0Y0L0</accession>
<keyword evidence="2" id="KW-1185">Reference proteome</keyword>
<sequence>MNGCVSWCSLCGPVCAMGATKLASQIFTGLPQDEQRTSARPVSQLQTDADSWAFITLGLQSSVGTEHKVTLLRWKCVPTQENSSAFLGGPSIDPLSAAETVFTLYECKCDHCRPVVIRLCLDH</sequence>
<proteinExistence type="predicted"/>
<protein>
    <submittedName>
        <fullName evidence="1">Uncharacterized protein</fullName>
    </submittedName>
</protein>
<evidence type="ECO:0000313" key="1">
    <source>
        <dbReference type="EMBL" id="ROK76653.1"/>
    </source>
</evidence>
<gene>
    <name evidence="1" type="ORF">DPX16_4658</name>
</gene>
<reference evidence="1 2" key="1">
    <citation type="submission" date="2018-10" db="EMBL/GenBank/DDBJ databases">
        <title>Genome assembly for a Yunnan-Guizhou Plateau 3E fish, Anabarilius grahami (Regan), and its evolutionary and genetic applications.</title>
        <authorList>
            <person name="Jiang W."/>
        </authorList>
    </citation>
    <scope>NUCLEOTIDE SEQUENCE [LARGE SCALE GENOMIC DNA]</scope>
    <source>
        <strain evidence="1">AG-KIZ</strain>
        <tissue evidence="1">Muscle</tissue>
    </source>
</reference>
<evidence type="ECO:0000313" key="2">
    <source>
        <dbReference type="Proteomes" id="UP000281406"/>
    </source>
</evidence>
<comment type="caution">
    <text evidence="1">The sequence shown here is derived from an EMBL/GenBank/DDBJ whole genome shotgun (WGS) entry which is preliminary data.</text>
</comment>
<dbReference type="EMBL" id="RJVU01055667">
    <property type="protein sequence ID" value="ROK76653.1"/>
    <property type="molecule type" value="Genomic_DNA"/>
</dbReference>